<dbReference type="InterPro" id="IPR012340">
    <property type="entry name" value="NA-bd_OB-fold"/>
</dbReference>
<reference evidence="7 8" key="1">
    <citation type="journal article" date="2016" name="Nat. Commun.">
        <title>Thousands of microbial genomes shed light on interconnected biogeochemical processes in an aquifer system.</title>
        <authorList>
            <person name="Anantharaman K."/>
            <person name="Brown C.T."/>
            <person name="Hug L.A."/>
            <person name="Sharon I."/>
            <person name="Castelle C.J."/>
            <person name="Probst A.J."/>
            <person name="Thomas B.C."/>
            <person name="Singh A."/>
            <person name="Wilkins M.J."/>
            <person name="Karaoz U."/>
            <person name="Brodie E.L."/>
            <person name="Williams K.H."/>
            <person name="Hubbard S.S."/>
            <person name="Banfield J.F."/>
        </authorList>
    </citation>
    <scope>NUCLEOTIDE SEQUENCE [LARGE SCALE GENOMIC DNA]</scope>
</reference>
<evidence type="ECO:0000256" key="5">
    <source>
        <dbReference type="ARBA" id="ARBA00023274"/>
    </source>
</evidence>
<comment type="subunit">
    <text evidence="6">Part of the 30S ribosomal subunit.</text>
</comment>
<dbReference type="GO" id="GO:0022627">
    <property type="term" value="C:cytosolic small ribosomal subunit"/>
    <property type="evidence" value="ECO:0007669"/>
    <property type="project" value="TreeGrafter"/>
</dbReference>
<evidence type="ECO:0000256" key="1">
    <source>
        <dbReference type="ARBA" id="ARBA00010254"/>
    </source>
</evidence>
<dbReference type="CDD" id="cd00364">
    <property type="entry name" value="Ribosomal_uS17"/>
    <property type="match status" value="1"/>
</dbReference>
<evidence type="ECO:0000313" key="7">
    <source>
        <dbReference type="EMBL" id="OGE85106.1"/>
    </source>
</evidence>
<protein>
    <recommendedName>
        <fullName evidence="6">Small ribosomal subunit protein uS17</fullName>
    </recommendedName>
</protein>
<comment type="function">
    <text evidence="6">One of the primary rRNA binding proteins, it binds specifically to the 5'-end of 16S ribosomal RNA.</text>
</comment>
<dbReference type="GO" id="GO:0019843">
    <property type="term" value="F:rRNA binding"/>
    <property type="evidence" value="ECO:0007669"/>
    <property type="project" value="UniProtKB-UniRule"/>
</dbReference>
<organism evidence="7 8">
    <name type="scientific">Candidatus Doudnabacteria bacterium RIFCSPHIGHO2_02_FULL_46_11</name>
    <dbReference type="NCBI Taxonomy" id="1817832"/>
    <lineage>
        <taxon>Bacteria</taxon>
        <taxon>Candidatus Doudnaibacteriota</taxon>
    </lineage>
</organism>
<dbReference type="AlphaFoldDB" id="A0A1F5P5G2"/>
<gene>
    <name evidence="6" type="primary">rpsQ</name>
    <name evidence="7" type="ORF">A3J48_02945</name>
</gene>
<evidence type="ECO:0000256" key="2">
    <source>
        <dbReference type="ARBA" id="ARBA00022730"/>
    </source>
</evidence>
<keyword evidence="2 6" id="KW-0699">rRNA-binding</keyword>
<evidence type="ECO:0000256" key="6">
    <source>
        <dbReference type="HAMAP-Rule" id="MF_01345"/>
    </source>
</evidence>
<dbReference type="PRINTS" id="PR00973">
    <property type="entry name" value="RIBOSOMALS17"/>
</dbReference>
<dbReference type="Gene3D" id="2.40.50.140">
    <property type="entry name" value="Nucleic acid-binding proteins"/>
    <property type="match status" value="1"/>
</dbReference>
<keyword evidence="4 6" id="KW-0689">Ribosomal protein</keyword>
<comment type="similarity">
    <text evidence="1 6">Belongs to the universal ribosomal protein uS17 family.</text>
</comment>
<dbReference type="STRING" id="1817832.A3J48_02945"/>
<dbReference type="GO" id="GO:0006412">
    <property type="term" value="P:translation"/>
    <property type="evidence" value="ECO:0007669"/>
    <property type="project" value="UniProtKB-UniRule"/>
</dbReference>
<dbReference type="InterPro" id="IPR000266">
    <property type="entry name" value="Ribosomal_uS17"/>
</dbReference>
<dbReference type="PANTHER" id="PTHR10744">
    <property type="entry name" value="40S RIBOSOMAL PROTEIN S11 FAMILY MEMBER"/>
    <property type="match status" value="1"/>
</dbReference>
<evidence type="ECO:0000256" key="4">
    <source>
        <dbReference type="ARBA" id="ARBA00022980"/>
    </source>
</evidence>
<evidence type="ECO:0000313" key="8">
    <source>
        <dbReference type="Proteomes" id="UP000176786"/>
    </source>
</evidence>
<keyword evidence="3 6" id="KW-0694">RNA-binding</keyword>
<sequence>MADNSLNKQKHGVITGTVVSDKMNQTRVVEVKSRKTHPKYKKIYTVSKRFKVHDPKNSSHLGDTVAFIPSKPFSKTKKFIIVTK</sequence>
<name>A0A1F5P5G2_9BACT</name>
<dbReference type="HAMAP" id="MF_01345_B">
    <property type="entry name" value="Ribosomal_uS17_B"/>
    <property type="match status" value="1"/>
</dbReference>
<proteinExistence type="inferred from homology"/>
<evidence type="ECO:0000256" key="3">
    <source>
        <dbReference type="ARBA" id="ARBA00022884"/>
    </source>
</evidence>
<dbReference type="GO" id="GO:0003735">
    <property type="term" value="F:structural constituent of ribosome"/>
    <property type="evidence" value="ECO:0007669"/>
    <property type="project" value="InterPro"/>
</dbReference>
<dbReference type="SUPFAM" id="SSF50249">
    <property type="entry name" value="Nucleic acid-binding proteins"/>
    <property type="match status" value="1"/>
</dbReference>
<comment type="caution">
    <text evidence="7">The sequence shown here is derived from an EMBL/GenBank/DDBJ whole genome shotgun (WGS) entry which is preliminary data.</text>
</comment>
<dbReference type="PANTHER" id="PTHR10744:SF1">
    <property type="entry name" value="SMALL RIBOSOMAL SUBUNIT PROTEIN US17M"/>
    <property type="match status" value="1"/>
</dbReference>
<dbReference type="NCBIfam" id="NF004123">
    <property type="entry name" value="PRK05610.1"/>
    <property type="match status" value="1"/>
</dbReference>
<accession>A0A1F5P5G2</accession>
<dbReference type="InterPro" id="IPR019984">
    <property type="entry name" value="Ribosomal_uS17_bact/chlr"/>
</dbReference>
<dbReference type="EMBL" id="MFES01000027">
    <property type="protein sequence ID" value="OGE85106.1"/>
    <property type="molecule type" value="Genomic_DNA"/>
</dbReference>
<keyword evidence="5 6" id="KW-0687">Ribonucleoprotein</keyword>
<dbReference type="Pfam" id="PF00366">
    <property type="entry name" value="Ribosomal_S17"/>
    <property type="match status" value="1"/>
</dbReference>
<dbReference type="Proteomes" id="UP000176786">
    <property type="component" value="Unassembled WGS sequence"/>
</dbReference>